<accession>A0A7L1DD31</accession>
<evidence type="ECO:0000256" key="2">
    <source>
        <dbReference type="ARBA" id="ARBA00005479"/>
    </source>
</evidence>
<dbReference type="GO" id="GO:0051301">
    <property type="term" value="P:cell division"/>
    <property type="evidence" value="ECO:0007669"/>
    <property type="project" value="UniProtKB-KW"/>
</dbReference>
<dbReference type="GO" id="GO:0005819">
    <property type="term" value="C:spindle"/>
    <property type="evidence" value="ECO:0007669"/>
    <property type="project" value="UniProtKB-SubCell"/>
</dbReference>
<evidence type="ECO:0000256" key="5">
    <source>
        <dbReference type="ARBA" id="ARBA00022701"/>
    </source>
</evidence>
<evidence type="ECO:0000313" key="11">
    <source>
        <dbReference type="EMBL" id="NXM74893.1"/>
    </source>
</evidence>
<keyword evidence="9" id="KW-0131">Cell cycle</keyword>
<keyword evidence="4" id="KW-0132">Cell division</keyword>
<evidence type="ECO:0000256" key="8">
    <source>
        <dbReference type="ARBA" id="ARBA00023212"/>
    </source>
</evidence>
<keyword evidence="3" id="KW-0963">Cytoplasm</keyword>
<evidence type="ECO:0000256" key="6">
    <source>
        <dbReference type="ARBA" id="ARBA00022776"/>
    </source>
</evidence>
<keyword evidence="7 10" id="KW-0175">Coiled coil</keyword>
<dbReference type="InterPro" id="IPR026243">
    <property type="entry name" value="HAUS1"/>
</dbReference>
<protein>
    <submittedName>
        <fullName evidence="11">HAUS1 protein</fullName>
    </submittedName>
</protein>
<keyword evidence="5" id="KW-0493">Microtubule</keyword>
<evidence type="ECO:0000256" key="10">
    <source>
        <dbReference type="SAM" id="Coils"/>
    </source>
</evidence>
<comment type="similarity">
    <text evidence="2">Belongs to the HAUS1 family.</text>
</comment>
<dbReference type="EMBL" id="VXBA01004359">
    <property type="protein sequence ID" value="NXM74893.1"/>
    <property type="molecule type" value="Genomic_DNA"/>
</dbReference>
<evidence type="ECO:0000256" key="3">
    <source>
        <dbReference type="ARBA" id="ARBA00022490"/>
    </source>
</evidence>
<proteinExistence type="inferred from homology"/>
<dbReference type="Proteomes" id="UP000553648">
    <property type="component" value="Unassembled WGS sequence"/>
</dbReference>
<dbReference type="AlphaFoldDB" id="A0A7L1DD31"/>
<evidence type="ECO:0000256" key="4">
    <source>
        <dbReference type="ARBA" id="ARBA00022618"/>
    </source>
</evidence>
<dbReference type="PANTHER" id="PTHR31570">
    <property type="entry name" value="HAUS AUGMIN-LIKE COMPLEX SUBUNIT 1"/>
    <property type="match status" value="1"/>
</dbReference>
<dbReference type="PRINTS" id="PR02087">
    <property type="entry name" value="HAUSAUGMINL1"/>
</dbReference>
<dbReference type="OrthoDB" id="5372507at2759"/>
<keyword evidence="6" id="KW-0498">Mitosis</keyword>
<evidence type="ECO:0000313" key="12">
    <source>
        <dbReference type="Proteomes" id="UP000553648"/>
    </source>
</evidence>
<feature type="non-terminal residue" evidence="11">
    <location>
        <position position="1"/>
    </location>
</feature>
<evidence type="ECO:0000256" key="7">
    <source>
        <dbReference type="ARBA" id="ARBA00023054"/>
    </source>
</evidence>
<evidence type="ECO:0000256" key="1">
    <source>
        <dbReference type="ARBA" id="ARBA00004186"/>
    </source>
</evidence>
<reference evidence="11 12" key="1">
    <citation type="submission" date="2019-09" db="EMBL/GenBank/DDBJ databases">
        <title>Bird 10,000 Genomes (B10K) Project - Family phase.</title>
        <authorList>
            <person name="Zhang G."/>
        </authorList>
    </citation>
    <scope>NUCLEOTIDE SEQUENCE [LARGE SCALE GENOMIC DNA]</scope>
    <source>
        <strain evidence="11">B10K-DU-002-03</strain>
        <tissue evidence="11">Muscle</tissue>
    </source>
</reference>
<feature type="non-terminal residue" evidence="11">
    <location>
        <position position="246"/>
    </location>
</feature>
<comment type="caution">
    <text evidence="11">The sequence shown here is derived from an EMBL/GenBank/DDBJ whole genome shotgun (WGS) entry which is preliminary data.</text>
</comment>
<dbReference type="GO" id="GO:0007098">
    <property type="term" value="P:centrosome cycle"/>
    <property type="evidence" value="ECO:0007669"/>
    <property type="project" value="TreeGrafter"/>
</dbReference>
<dbReference type="GO" id="GO:0005829">
    <property type="term" value="C:cytosol"/>
    <property type="evidence" value="ECO:0007669"/>
    <property type="project" value="TreeGrafter"/>
</dbReference>
<dbReference type="GO" id="GO:0051225">
    <property type="term" value="P:spindle assembly"/>
    <property type="evidence" value="ECO:0007669"/>
    <property type="project" value="InterPro"/>
</dbReference>
<dbReference type="PANTHER" id="PTHR31570:SF1">
    <property type="entry name" value="HAUS AUGMIN-LIKE COMPLEX SUBUNIT 1"/>
    <property type="match status" value="1"/>
</dbReference>
<dbReference type="GO" id="GO:0005874">
    <property type="term" value="C:microtubule"/>
    <property type="evidence" value="ECO:0007669"/>
    <property type="project" value="UniProtKB-KW"/>
</dbReference>
<keyword evidence="12" id="KW-1185">Reference proteome</keyword>
<organism evidence="11 12">
    <name type="scientific">Serilophus lunatus</name>
    <name type="common">silver-breasted broadbill</name>
    <dbReference type="NCBI Taxonomy" id="239386"/>
    <lineage>
        <taxon>Eukaryota</taxon>
        <taxon>Metazoa</taxon>
        <taxon>Chordata</taxon>
        <taxon>Craniata</taxon>
        <taxon>Vertebrata</taxon>
        <taxon>Euteleostomi</taxon>
        <taxon>Archelosauria</taxon>
        <taxon>Archosauria</taxon>
        <taxon>Dinosauria</taxon>
        <taxon>Saurischia</taxon>
        <taxon>Theropoda</taxon>
        <taxon>Coelurosauria</taxon>
        <taxon>Aves</taxon>
        <taxon>Neognathae</taxon>
        <taxon>Neoaves</taxon>
        <taxon>Telluraves</taxon>
        <taxon>Australaves</taxon>
        <taxon>Passeriformes</taxon>
        <taxon>Eurylaimidae</taxon>
        <taxon>Serilophus</taxon>
    </lineage>
</organism>
<keyword evidence="8" id="KW-0206">Cytoskeleton</keyword>
<dbReference type="GO" id="GO:0070652">
    <property type="term" value="C:HAUS complex"/>
    <property type="evidence" value="ECO:0007669"/>
    <property type="project" value="InterPro"/>
</dbReference>
<gene>
    <name evidence="11" type="primary">Haus1</name>
    <name evidence="11" type="ORF">SERLUN_R08540</name>
</gene>
<feature type="coiled-coil region" evidence="10">
    <location>
        <begin position="141"/>
        <end position="228"/>
    </location>
</feature>
<name>A0A7L1DD31_9PASS</name>
<dbReference type="Pfam" id="PF25762">
    <property type="entry name" value="HAUS1"/>
    <property type="match status" value="1"/>
</dbReference>
<sequence>QVALWLKKIYGDQPIPEYEVNERTVDILTDVMERNEGRDRDVSLLIEGIKHQAKEYEEQMKEMKEILSGNLGLCPTSLSRRGKKVLRELTKNAMTLEAEDTSLTSFFCAINKRSEELFETKSANREMQQKVNIEKKKLSSVLLLERQLQQDIKEIEEFQAKQTAREKIYSNNLHFLRAKSVELKIRIKAVEEELIARGLSKALTHEALLKLSEEVAAAQKNLMPLKKEQKSYHDLPPVITYSTVLL</sequence>
<evidence type="ECO:0000256" key="9">
    <source>
        <dbReference type="ARBA" id="ARBA00023306"/>
    </source>
</evidence>
<comment type="subcellular location">
    <subcellularLocation>
        <location evidence="1">Cytoplasm</location>
        <location evidence="1">Cytoskeleton</location>
        <location evidence="1">Spindle</location>
    </subcellularLocation>
</comment>